<dbReference type="PATRIC" id="fig|423471.3.peg.5278"/>
<proteinExistence type="predicted"/>
<name>G5JE10_CROWT</name>
<dbReference type="RefSeq" id="WP_007313378.1">
    <property type="nucleotide sequence ID" value="NZ_AESD01000898.1"/>
</dbReference>
<dbReference type="EMBL" id="AESD01000898">
    <property type="protein sequence ID" value="EHJ09575.1"/>
    <property type="molecule type" value="Genomic_DNA"/>
</dbReference>
<evidence type="ECO:0000313" key="1">
    <source>
        <dbReference type="EMBL" id="EHJ09575.1"/>
    </source>
</evidence>
<dbReference type="Proteomes" id="UP000003477">
    <property type="component" value="Unassembled WGS sequence"/>
</dbReference>
<gene>
    <name evidence="1" type="ORF">CWATWH0003_5651</name>
</gene>
<dbReference type="PANTHER" id="PTHR34613">
    <property type="entry name" value="SLL0800 PROTEIN"/>
    <property type="match status" value="1"/>
</dbReference>
<dbReference type="AlphaFoldDB" id="G5JE10"/>
<accession>G5JE10</accession>
<reference evidence="1 2" key="1">
    <citation type="journal article" date="2011" name="Front. Microbiol.">
        <title>Two Strains of Crocosphaera watsonii with Highly Conserved Genomes are Distinguished by Strain-Specific Features.</title>
        <authorList>
            <person name="Bench S.R."/>
            <person name="Ilikchyan I.N."/>
            <person name="Tripp H.J."/>
            <person name="Zehr J.P."/>
        </authorList>
    </citation>
    <scope>NUCLEOTIDE SEQUENCE [LARGE SCALE GENOMIC DNA]</scope>
    <source>
        <strain evidence="1 2">WH 0003</strain>
    </source>
</reference>
<dbReference type="PANTHER" id="PTHR34613:SF1">
    <property type="entry name" value="SLL6017 PROTEIN"/>
    <property type="match status" value="1"/>
</dbReference>
<protein>
    <recommendedName>
        <fullName evidence="3">Transposase</fullName>
    </recommendedName>
</protein>
<sequence length="255" mass="29489">METSEVEATEIITTEFQWVNRDTDVLIRAYTATDGEFLILNELQLRYTAKMPQRMTAYAALAREKFDLPVYPVLINILEPSGNIEITTSYQSHFRGLQAQQDYHVINLWKVPVEQVFNQSLNSLLPFTPILKGGNQEIIIRQALQMLRSDEQLNELEPLMAFFASFVLDIPLVQQIMRWDMAVLEQSPWYQEILNRGRKQELIKGIALGLELKFGSQGLELMPEILSLEDVELLTQILETIRTANNLTELRQIYQ</sequence>
<organism evidence="1 2">
    <name type="scientific">Crocosphaera watsonii WH 0003</name>
    <dbReference type="NCBI Taxonomy" id="423471"/>
    <lineage>
        <taxon>Bacteria</taxon>
        <taxon>Bacillati</taxon>
        <taxon>Cyanobacteriota</taxon>
        <taxon>Cyanophyceae</taxon>
        <taxon>Oscillatoriophycideae</taxon>
        <taxon>Chroococcales</taxon>
        <taxon>Aphanothecaceae</taxon>
        <taxon>Crocosphaera</taxon>
    </lineage>
</organism>
<evidence type="ECO:0008006" key="3">
    <source>
        <dbReference type="Google" id="ProtNLM"/>
    </source>
</evidence>
<comment type="caution">
    <text evidence="1">The sequence shown here is derived from an EMBL/GenBank/DDBJ whole genome shotgun (WGS) entry which is preliminary data.</text>
</comment>
<evidence type="ECO:0000313" key="2">
    <source>
        <dbReference type="Proteomes" id="UP000003477"/>
    </source>
</evidence>
<dbReference type="GeneID" id="88768931"/>